<evidence type="ECO:0000256" key="3">
    <source>
        <dbReference type="ARBA" id="ARBA00022845"/>
    </source>
</evidence>
<keyword evidence="4 6" id="KW-0809">Transit peptide</keyword>
<dbReference type="GO" id="GO:0045182">
    <property type="term" value="F:translation regulator activity"/>
    <property type="evidence" value="ECO:0007669"/>
    <property type="project" value="InterPro"/>
</dbReference>
<sequence length="601" mass="68319">MIRVSRSQRISTSWRGCPDRRILAHGSVRLYTAINREITDKSNSFVPIPQTSIPSIYDHPFKRLNSRSVFQGAFFPNAQAHQSKSSRGDFVTGARLLERLQEVEEQTFSIKVFVPKRQGIEELIAGFDLAKEDSRVNRIKTCIDNEQSITQVISLLEEIGEDSKMVIFRLIYQAEASQLPFVAQLLPVYWKSEYAHMTYKNAYQSTVLTLESFMDRGKETRFSSITYEKYKSYQAAETKTKSPEFIADSTTTELKTEDEGVHACFKTSAERRALRESRTDKSHLTEEIFTRPIVAESAESLSTQFSLEKLVQELKTQYFHSYKENGLLNDRLFGAISKSGSFPRASQSIEKYINEDSSLPSSDSIEIYLDTLKRFLETKKAIYIGDNFDTYALHKIARLGPIFKSKHITPAVVKFMLPYIGDADSLASIMTTIRGSWNRAAILNQCQEELLDTSVRCSNNSVYTDPVESSFRDTLVMSRMFIIAEELESLPETKPSLNFLTKLIDYNISYSNISGIIKCLDMVSSNYGPGVGLDLNRAFEKFPLNVDQGVGNEKKSLWLFSNSQDDKTSQMFVITKLKQHVNPDDRLAQEAADEALKRCQV</sequence>
<keyword evidence="8" id="KW-1185">Reference proteome</keyword>
<evidence type="ECO:0000256" key="4">
    <source>
        <dbReference type="ARBA" id="ARBA00022946"/>
    </source>
</evidence>
<dbReference type="InterPro" id="IPR031467">
    <property type="entry name" value="Aep1"/>
</dbReference>
<name>A0A1E3PFX0_9ASCO</name>
<comment type="function">
    <text evidence="6">Required for translation of the mitochondrial OLI1 transcript encoding subunit 9 of mitochondrial ATP synthase.</text>
</comment>
<accession>A0A1E3PFX0</accession>
<evidence type="ECO:0000256" key="1">
    <source>
        <dbReference type="ARBA" id="ARBA00004173"/>
    </source>
</evidence>
<comment type="similarity">
    <text evidence="2 6">Belongs to the AEP1 family.</text>
</comment>
<gene>
    <name evidence="7" type="ORF">NADFUDRAFT_83808</name>
</gene>
<keyword evidence="5 6" id="KW-0496">Mitochondrion</keyword>
<evidence type="ECO:0000256" key="6">
    <source>
        <dbReference type="RuleBase" id="RU362136"/>
    </source>
</evidence>
<proteinExistence type="inferred from homology"/>
<evidence type="ECO:0000256" key="5">
    <source>
        <dbReference type="ARBA" id="ARBA00023128"/>
    </source>
</evidence>
<evidence type="ECO:0000256" key="2">
    <source>
        <dbReference type="ARBA" id="ARBA00008176"/>
    </source>
</evidence>
<comment type="subcellular location">
    <subcellularLocation>
        <location evidence="1 6">Mitochondrion</location>
    </subcellularLocation>
</comment>
<organism evidence="7 8">
    <name type="scientific">Nadsonia fulvescens var. elongata DSM 6958</name>
    <dbReference type="NCBI Taxonomy" id="857566"/>
    <lineage>
        <taxon>Eukaryota</taxon>
        <taxon>Fungi</taxon>
        <taxon>Dikarya</taxon>
        <taxon>Ascomycota</taxon>
        <taxon>Saccharomycotina</taxon>
        <taxon>Dipodascomycetes</taxon>
        <taxon>Dipodascales</taxon>
        <taxon>Dipodascales incertae sedis</taxon>
        <taxon>Nadsonia</taxon>
    </lineage>
</organism>
<dbReference type="AlphaFoldDB" id="A0A1E3PFX0"/>
<dbReference type="EMBL" id="KV454412">
    <property type="protein sequence ID" value="ODQ64268.1"/>
    <property type="molecule type" value="Genomic_DNA"/>
</dbReference>
<dbReference type="Proteomes" id="UP000095009">
    <property type="component" value="Unassembled WGS sequence"/>
</dbReference>
<dbReference type="Pfam" id="PF17049">
    <property type="entry name" value="AEP1"/>
    <property type="match status" value="1"/>
</dbReference>
<protein>
    <recommendedName>
        <fullName evidence="6">ATPase expression protein 1</fullName>
    </recommendedName>
</protein>
<evidence type="ECO:0000313" key="8">
    <source>
        <dbReference type="Proteomes" id="UP000095009"/>
    </source>
</evidence>
<dbReference type="GO" id="GO:0005739">
    <property type="term" value="C:mitochondrion"/>
    <property type="evidence" value="ECO:0007669"/>
    <property type="project" value="UniProtKB-SubCell"/>
</dbReference>
<keyword evidence="3 6" id="KW-0810">Translation regulation</keyword>
<evidence type="ECO:0000313" key="7">
    <source>
        <dbReference type="EMBL" id="ODQ64268.1"/>
    </source>
</evidence>
<reference evidence="7 8" key="1">
    <citation type="journal article" date="2016" name="Proc. Natl. Acad. Sci. U.S.A.">
        <title>Comparative genomics of biotechnologically important yeasts.</title>
        <authorList>
            <person name="Riley R."/>
            <person name="Haridas S."/>
            <person name="Wolfe K.H."/>
            <person name="Lopes M.R."/>
            <person name="Hittinger C.T."/>
            <person name="Goeker M."/>
            <person name="Salamov A.A."/>
            <person name="Wisecaver J.H."/>
            <person name="Long T.M."/>
            <person name="Calvey C.H."/>
            <person name="Aerts A.L."/>
            <person name="Barry K.W."/>
            <person name="Choi C."/>
            <person name="Clum A."/>
            <person name="Coughlan A.Y."/>
            <person name="Deshpande S."/>
            <person name="Douglass A.P."/>
            <person name="Hanson S.J."/>
            <person name="Klenk H.-P."/>
            <person name="LaButti K.M."/>
            <person name="Lapidus A."/>
            <person name="Lindquist E.A."/>
            <person name="Lipzen A.M."/>
            <person name="Meier-Kolthoff J.P."/>
            <person name="Ohm R.A."/>
            <person name="Otillar R.P."/>
            <person name="Pangilinan J.L."/>
            <person name="Peng Y."/>
            <person name="Rokas A."/>
            <person name="Rosa C.A."/>
            <person name="Scheuner C."/>
            <person name="Sibirny A.A."/>
            <person name="Slot J.C."/>
            <person name="Stielow J.B."/>
            <person name="Sun H."/>
            <person name="Kurtzman C.P."/>
            <person name="Blackwell M."/>
            <person name="Grigoriev I.V."/>
            <person name="Jeffries T.W."/>
        </authorList>
    </citation>
    <scope>NUCLEOTIDE SEQUENCE [LARGE SCALE GENOMIC DNA]</scope>
    <source>
        <strain evidence="7 8">DSM 6958</strain>
    </source>
</reference>